<comment type="similarity">
    <text evidence="2 5">Belongs to the acyl-CoA dehydrogenase family.</text>
</comment>
<gene>
    <name evidence="9" type="ORF">M0638_12870</name>
</gene>
<dbReference type="InterPro" id="IPR009100">
    <property type="entry name" value="AcylCoA_DH/oxidase_NM_dom_sf"/>
</dbReference>
<evidence type="ECO:0000256" key="4">
    <source>
        <dbReference type="ARBA" id="ARBA00022827"/>
    </source>
</evidence>
<dbReference type="PANTHER" id="PTHR43884">
    <property type="entry name" value="ACYL-COA DEHYDROGENASE"/>
    <property type="match status" value="1"/>
</dbReference>
<dbReference type="Pfam" id="PF02771">
    <property type="entry name" value="Acyl-CoA_dh_N"/>
    <property type="match status" value="1"/>
</dbReference>
<comment type="caution">
    <text evidence="9">The sequence shown here is derived from an EMBL/GenBank/DDBJ whole genome shotgun (WGS) entry which is preliminary data.</text>
</comment>
<evidence type="ECO:0000256" key="3">
    <source>
        <dbReference type="ARBA" id="ARBA00022630"/>
    </source>
</evidence>
<keyword evidence="3 5" id="KW-0285">Flavoprotein</keyword>
<dbReference type="EMBL" id="JALPRX010000054">
    <property type="protein sequence ID" value="MCK8785277.1"/>
    <property type="molecule type" value="Genomic_DNA"/>
</dbReference>
<feature type="domain" description="Acyl-CoA dehydrogenase/oxidase C-terminal" evidence="6">
    <location>
        <begin position="237"/>
        <end position="379"/>
    </location>
</feature>
<dbReference type="GO" id="GO:0050660">
    <property type="term" value="F:flavin adenine dinucleotide binding"/>
    <property type="evidence" value="ECO:0007669"/>
    <property type="project" value="InterPro"/>
</dbReference>
<evidence type="ECO:0000259" key="7">
    <source>
        <dbReference type="Pfam" id="PF02770"/>
    </source>
</evidence>
<dbReference type="PIRSF" id="PIRSF016578">
    <property type="entry name" value="HsaA"/>
    <property type="match status" value="1"/>
</dbReference>
<evidence type="ECO:0000259" key="6">
    <source>
        <dbReference type="Pfam" id="PF00441"/>
    </source>
</evidence>
<protein>
    <submittedName>
        <fullName evidence="9">Acyl-CoA dehydrogenase family protein</fullName>
    </submittedName>
</protein>
<dbReference type="Gene3D" id="2.40.110.10">
    <property type="entry name" value="Butyryl-CoA Dehydrogenase, subunit A, domain 2"/>
    <property type="match status" value="1"/>
</dbReference>
<dbReference type="RefSeq" id="WP_248667400.1">
    <property type="nucleotide sequence ID" value="NZ_JALPRX010000054.1"/>
</dbReference>
<dbReference type="Pfam" id="PF00441">
    <property type="entry name" value="Acyl-CoA_dh_1"/>
    <property type="match status" value="1"/>
</dbReference>
<dbReference type="InterPro" id="IPR037069">
    <property type="entry name" value="AcylCoA_DH/ox_N_sf"/>
</dbReference>
<accession>A0A9X2BU96</accession>
<dbReference type="InterPro" id="IPR006091">
    <property type="entry name" value="Acyl-CoA_Oxase/DH_mid-dom"/>
</dbReference>
<evidence type="ECO:0000313" key="9">
    <source>
        <dbReference type="EMBL" id="MCK8785277.1"/>
    </source>
</evidence>
<proteinExistence type="inferred from homology"/>
<evidence type="ECO:0000256" key="2">
    <source>
        <dbReference type="ARBA" id="ARBA00009347"/>
    </source>
</evidence>
<dbReference type="InterPro" id="IPR046373">
    <property type="entry name" value="Acyl-CoA_Oxase/DH_mid-dom_sf"/>
</dbReference>
<name>A0A9X2BU96_9PROT</name>
<comment type="cofactor">
    <cofactor evidence="1 5">
        <name>FAD</name>
        <dbReference type="ChEBI" id="CHEBI:57692"/>
    </cofactor>
</comment>
<dbReference type="AlphaFoldDB" id="A0A9X2BU96"/>
<dbReference type="SUPFAM" id="SSF47203">
    <property type="entry name" value="Acyl-CoA dehydrogenase C-terminal domain-like"/>
    <property type="match status" value="1"/>
</dbReference>
<dbReference type="GO" id="GO:0046359">
    <property type="term" value="P:butyrate catabolic process"/>
    <property type="evidence" value="ECO:0007669"/>
    <property type="project" value="TreeGrafter"/>
</dbReference>
<keyword evidence="5" id="KW-0560">Oxidoreductase</keyword>
<organism evidence="9 10">
    <name type="scientific">Roseomonas acroporae</name>
    <dbReference type="NCBI Taxonomy" id="2937791"/>
    <lineage>
        <taxon>Bacteria</taxon>
        <taxon>Pseudomonadati</taxon>
        <taxon>Pseudomonadota</taxon>
        <taxon>Alphaproteobacteria</taxon>
        <taxon>Acetobacterales</taxon>
        <taxon>Roseomonadaceae</taxon>
        <taxon>Roseomonas</taxon>
    </lineage>
</organism>
<evidence type="ECO:0000256" key="1">
    <source>
        <dbReference type="ARBA" id="ARBA00001974"/>
    </source>
</evidence>
<dbReference type="Pfam" id="PF02770">
    <property type="entry name" value="Acyl-CoA_dh_M"/>
    <property type="match status" value="1"/>
</dbReference>
<dbReference type="InterPro" id="IPR013786">
    <property type="entry name" value="AcylCoA_DH/ox_N"/>
</dbReference>
<dbReference type="GO" id="GO:0033539">
    <property type="term" value="P:fatty acid beta-oxidation using acyl-CoA dehydrogenase"/>
    <property type="evidence" value="ECO:0007669"/>
    <property type="project" value="TreeGrafter"/>
</dbReference>
<dbReference type="GO" id="GO:0003995">
    <property type="term" value="F:acyl-CoA dehydrogenase activity"/>
    <property type="evidence" value="ECO:0007669"/>
    <property type="project" value="TreeGrafter"/>
</dbReference>
<dbReference type="Proteomes" id="UP001139516">
    <property type="component" value="Unassembled WGS sequence"/>
</dbReference>
<dbReference type="SUPFAM" id="SSF56645">
    <property type="entry name" value="Acyl-CoA dehydrogenase NM domain-like"/>
    <property type="match status" value="1"/>
</dbReference>
<feature type="domain" description="Acyl-CoA dehydrogenase/oxidase N-terminal" evidence="8">
    <location>
        <begin position="12"/>
        <end position="123"/>
    </location>
</feature>
<evidence type="ECO:0000313" key="10">
    <source>
        <dbReference type="Proteomes" id="UP001139516"/>
    </source>
</evidence>
<dbReference type="PANTHER" id="PTHR43884:SF12">
    <property type="entry name" value="ISOVALERYL-COA DEHYDROGENASE, MITOCHONDRIAL-RELATED"/>
    <property type="match status" value="1"/>
</dbReference>
<dbReference type="InterPro" id="IPR036250">
    <property type="entry name" value="AcylCo_DH-like_C"/>
</dbReference>
<dbReference type="InterPro" id="IPR009075">
    <property type="entry name" value="AcylCo_DH/oxidase_C"/>
</dbReference>
<dbReference type="Gene3D" id="1.20.140.10">
    <property type="entry name" value="Butyryl-CoA Dehydrogenase, subunit A, domain 3"/>
    <property type="match status" value="1"/>
</dbReference>
<keyword evidence="4 5" id="KW-0274">FAD</keyword>
<feature type="domain" description="Acyl-CoA oxidase/dehydrogenase middle" evidence="7">
    <location>
        <begin position="128"/>
        <end position="222"/>
    </location>
</feature>
<evidence type="ECO:0000259" key="8">
    <source>
        <dbReference type="Pfam" id="PF02771"/>
    </source>
</evidence>
<sequence>MTGPTMDPPLPAEERAFVARAAAFAAAVIAPDAAGRERRREALPRPAFRRYAAEGFAGLTVPRALGGQGASFPCKIHVAETMARACMASAFALNNLQSGIARLVREGTPEQRERWLPGLLAGDLVSTIVLTEPGAGSDASAMATLATKVDGGWRLRGDKAWVTNGTHADLALLHAQTAPGSGARGIACFLADLRAPGVTRGAPYGLIGGGAIGAAAIALDDVFVPDADLLAPPGEAFRRAMAGITAARVHVSAMVNGMVAECLGRAVDHAGTRRAFGRTLLEHQGLRWSLAEVATRLEASRLLVDRAALLVEQGRDAILEASQAKLFAVEMALPAVSACMQAMGADGLTDAQPFARHLAAARIAAYVDGTSEIQRDRIGLLLDRRYGGQALP</sequence>
<keyword evidence="10" id="KW-1185">Reference proteome</keyword>
<reference evidence="9" key="1">
    <citation type="submission" date="2022-04" db="EMBL/GenBank/DDBJ databases">
        <title>Roseomonas acroporae sp. nov., isolated from coral Acropora digitifera.</title>
        <authorList>
            <person name="Sun H."/>
        </authorList>
    </citation>
    <scope>NUCLEOTIDE SEQUENCE</scope>
    <source>
        <strain evidence="9">NAR14</strain>
    </source>
</reference>
<evidence type="ECO:0000256" key="5">
    <source>
        <dbReference type="RuleBase" id="RU362125"/>
    </source>
</evidence>
<dbReference type="Gene3D" id="1.10.540.10">
    <property type="entry name" value="Acyl-CoA dehydrogenase/oxidase, N-terminal domain"/>
    <property type="match status" value="1"/>
</dbReference>